<dbReference type="RefSeq" id="XP_044560187.1">
    <property type="nucleotide sequence ID" value="XM_044708995.1"/>
</dbReference>
<reference evidence="3 4" key="1">
    <citation type="journal article" date="2019" name="Sci. Rep.">
        <title>Nanopore sequencing improves the draft genome of the human pathogenic amoeba Naegleria fowleri.</title>
        <authorList>
            <person name="Liechti N."/>
            <person name="Schurch N."/>
            <person name="Bruggmann R."/>
            <person name="Wittwer M."/>
        </authorList>
    </citation>
    <scope>NUCLEOTIDE SEQUENCE [LARGE SCALE GENOMIC DNA]</scope>
    <source>
        <strain evidence="3 4">ATCC 30894</strain>
    </source>
</reference>
<evidence type="ECO:0000313" key="3">
    <source>
        <dbReference type="EMBL" id="KAF0975474.1"/>
    </source>
</evidence>
<accession>A0A6A5BN33</accession>
<dbReference type="InterPro" id="IPR000595">
    <property type="entry name" value="cNMP-bd_dom"/>
</dbReference>
<dbReference type="Proteomes" id="UP000444721">
    <property type="component" value="Unassembled WGS sequence"/>
</dbReference>
<comment type="caution">
    <text evidence="3">The sequence shown here is derived from an EMBL/GenBank/DDBJ whole genome shotgun (WGS) entry which is preliminary data.</text>
</comment>
<sequence>MSANKKPVNNVVRLPFSHDPKGEYTPDNIQSAQKPLAMVNNLYTDRSGHMSCGVWSCTRGKWWFDQGDNAEEFCVLISGKVRMVADGIDELDGGVQEFQAGDAFIIPVGFRGTWETVEDVKKFYCVFEKQVANSSVQPHPTSNNTEQNQHDSKL</sequence>
<dbReference type="OrthoDB" id="523765at2759"/>
<dbReference type="CDD" id="cd02227">
    <property type="entry name" value="cupin_TM1112-like"/>
    <property type="match status" value="1"/>
</dbReference>
<proteinExistence type="predicted"/>
<dbReference type="VEuPathDB" id="AmoebaDB:NF0014270"/>
<dbReference type="Pfam" id="PF05899">
    <property type="entry name" value="Cupin_3"/>
    <property type="match status" value="1"/>
</dbReference>
<dbReference type="InterPro" id="IPR011051">
    <property type="entry name" value="RmlC_Cupin_sf"/>
</dbReference>
<dbReference type="Gene3D" id="2.60.120.10">
    <property type="entry name" value="Jelly Rolls"/>
    <property type="match status" value="1"/>
</dbReference>
<dbReference type="VEuPathDB" id="AmoebaDB:FDP41_005468"/>
<protein>
    <recommendedName>
        <fullName evidence="2">Cyclic nucleotide-binding domain-containing protein</fullName>
    </recommendedName>
</protein>
<name>A0A6A5BN33_NAEFO</name>
<feature type="region of interest" description="Disordered" evidence="1">
    <location>
        <begin position="135"/>
        <end position="154"/>
    </location>
</feature>
<dbReference type="GeneID" id="68112686"/>
<dbReference type="VEuPathDB" id="AmoebaDB:NfTy_066490"/>
<dbReference type="SUPFAM" id="SSF51182">
    <property type="entry name" value="RmlC-like cupins"/>
    <property type="match status" value="1"/>
</dbReference>
<dbReference type="AlphaFoldDB" id="A0A6A5BN33"/>
<dbReference type="PROSITE" id="PS50042">
    <property type="entry name" value="CNMP_BINDING_3"/>
    <property type="match status" value="1"/>
</dbReference>
<feature type="domain" description="Cyclic nucleotide-binding" evidence="2">
    <location>
        <begin position="60"/>
        <end position="104"/>
    </location>
</feature>
<keyword evidence="4" id="KW-1185">Reference proteome</keyword>
<dbReference type="PANTHER" id="PTHR40943">
    <property type="entry name" value="CYTOPLASMIC PROTEIN-RELATED"/>
    <property type="match status" value="1"/>
</dbReference>
<evidence type="ECO:0000256" key="1">
    <source>
        <dbReference type="SAM" id="MobiDB-lite"/>
    </source>
</evidence>
<evidence type="ECO:0000259" key="2">
    <source>
        <dbReference type="PROSITE" id="PS50042"/>
    </source>
</evidence>
<dbReference type="PANTHER" id="PTHR40943:SF1">
    <property type="entry name" value="CYTOPLASMIC PROTEIN"/>
    <property type="match status" value="1"/>
</dbReference>
<dbReference type="InterPro" id="IPR014710">
    <property type="entry name" value="RmlC-like_jellyroll"/>
</dbReference>
<evidence type="ECO:0000313" key="4">
    <source>
        <dbReference type="Proteomes" id="UP000444721"/>
    </source>
</evidence>
<gene>
    <name evidence="3" type="ORF">FDP41_005468</name>
</gene>
<dbReference type="InterPro" id="IPR008579">
    <property type="entry name" value="UGlyAH_Cupin_dom"/>
</dbReference>
<organism evidence="3 4">
    <name type="scientific">Naegleria fowleri</name>
    <name type="common">Brain eating amoeba</name>
    <dbReference type="NCBI Taxonomy" id="5763"/>
    <lineage>
        <taxon>Eukaryota</taxon>
        <taxon>Discoba</taxon>
        <taxon>Heterolobosea</taxon>
        <taxon>Tetramitia</taxon>
        <taxon>Eutetramitia</taxon>
        <taxon>Vahlkampfiidae</taxon>
        <taxon>Naegleria</taxon>
    </lineage>
</organism>
<dbReference type="OMA" id="RSGHMSC"/>
<feature type="compositionally biased region" description="Polar residues" evidence="1">
    <location>
        <begin position="135"/>
        <end position="147"/>
    </location>
</feature>
<dbReference type="EMBL" id="VFQX01000044">
    <property type="protein sequence ID" value="KAF0975474.1"/>
    <property type="molecule type" value="Genomic_DNA"/>
</dbReference>